<keyword evidence="2" id="KW-1185">Reference proteome</keyword>
<reference evidence="1" key="1">
    <citation type="submission" date="2024-03" db="EMBL/GenBank/DDBJ databases">
        <title>Whole genome sequecning of epiphytes from Marcgravia umbellata leaves.</title>
        <authorList>
            <person name="Kumar G."/>
            <person name="Savka M.A."/>
        </authorList>
    </citation>
    <scope>NUCLEOTIDE SEQUENCE</scope>
    <source>
        <strain evidence="1">RIT_BL5</strain>
    </source>
</reference>
<gene>
    <name evidence="1" type="ORF">WKI47_12280</name>
</gene>
<dbReference type="EMBL" id="JBBKAR010000033">
    <property type="protein sequence ID" value="MEJ8304676.1"/>
    <property type="molecule type" value="Genomic_DNA"/>
</dbReference>
<comment type="caution">
    <text evidence="1">The sequence shown here is derived from an EMBL/GenBank/DDBJ whole genome shotgun (WGS) entry which is preliminary data.</text>
</comment>
<dbReference type="Proteomes" id="UP001380953">
    <property type="component" value="Unassembled WGS sequence"/>
</dbReference>
<name>A0ACC6PCM9_9BACL</name>
<evidence type="ECO:0000313" key="2">
    <source>
        <dbReference type="Proteomes" id="UP001380953"/>
    </source>
</evidence>
<proteinExistence type="predicted"/>
<sequence length="303" mass="33649">MGLKELIAFRAVIEQGTFAKAAEKLHYAQSTVTSQIQRLEKELGFLLFKRGWEAELTEAGRLYAAEVDGLIRHWNHVRGLAAELGNEERGTLSFGVIEPVAEKMLGELLAAFRNEKPGIECAVTIDSSERLALALHDGELSFALCGQPRSLGDAFFDPLYSEEIVFVVDKTHVLAEKESLTLEDFYRYPLVTGGEQCLYHLRLEQTFATYATKPFSYTVSRLSSIPNVASALQGIGAILTSTVVPENMQYMPFALEDSKIPIGLLQNGKSRYRSPGLDVFTQLIRNAHKISASRFSPAHYSEV</sequence>
<organism evidence="1 2">
    <name type="scientific">Saccharibacillus sacchari</name>
    <dbReference type="NCBI Taxonomy" id="456493"/>
    <lineage>
        <taxon>Bacteria</taxon>
        <taxon>Bacillati</taxon>
        <taxon>Bacillota</taxon>
        <taxon>Bacilli</taxon>
        <taxon>Bacillales</taxon>
        <taxon>Paenibacillaceae</taxon>
        <taxon>Saccharibacillus</taxon>
    </lineage>
</organism>
<evidence type="ECO:0000313" key="1">
    <source>
        <dbReference type="EMBL" id="MEJ8304676.1"/>
    </source>
</evidence>
<accession>A0ACC6PCM9</accession>
<protein>
    <submittedName>
        <fullName evidence="1">LysR family transcriptional regulator</fullName>
    </submittedName>
</protein>